<keyword evidence="2" id="KW-1133">Transmembrane helix</keyword>
<gene>
    <name evidence="3" type="ORF">AA0113_g2900</name>
</gene>
<name>A0A4Q4SJA0_9PLEO</name>
<evidence type="ECO:0000313" key="4">
    <source>
        <dbReference type="Proteomes" id="UP000293823"/>
    </source>
</evidence>
<organism evidence="3 4">
    <name type="scientific">Alternaria arborescens</name>
    <dbReference type="NCBI Taxonomy" id="156630"/>
    <lineage>
        <taxon>Eukaryota</taxon>
        <taxon>Fungi</taxon>
        <taxon>Dikarya</taxon>
        <taxon>Ascomycota</taxon>
        <taxon>Pezizomycotina</taxon>
        <taxon>Dothideomycetes</taxon>
        <taxon>Pleosporomycetidae</taxon>
        <taxon>Pleosporales</taxon>
        <taxon>Pleosporineae</taxon>
        <taxon>Pleosporaceae</taxon>
        <taxon>Alternaria</taxon>
        <taxon>Alternaria sect. Alternaria</taxon>
    </lineage>
</organism>
<dbReference type="PANTHER" id="PTHR36124">
    <property type="match status" value="1"/>
</dbReference>
<dbReference type="Proteomes" id="UP000293823">
    <property type="component" value="Unassembled WGS sequence"/>
</dbReference>
<dbReference type="OrthoDB" id="545169at2759"/>
<feature type="transmembrane region" description="Helical" evidence="2">
    <location>
        <begin position="20"/>
        <end position="42"/>
    </location>
</feature>
<dbReference type="EMBL" id="PEJP01000009">
    <property type="protein sequence ID" value="RYO70591.1"/>
    <property type="molecule type" value="Genomic_DNA"/>
</dbReference>
<evidence type="ECO:0000256" key="2">
    <source>
        <dbReference type="SAM" id="Phobius"/>
    </source>
</evidence>
<dbReference type="InterPro" id="IPR046366">
    <property type="entry name" value="MPAB"/>
</dbReference>
<evidence type="ECO:0008006" key="5">
    <source>
        <dbReference type="Google" id="ProtNLM"/>
    </source>
</evidence>
<keyword evidence="2" id="KW-0472">Membrane</keyword>
<sequence length="435" mass="48901">MTSKAFMFLDPSTSLACAQSFIAKHFIIVGVALIYLALVRWLRYKRMDRIASPFANGKRPLSSMTTQEAFEIMVQLQALEFPYAMKKARSVALLKAGGIPTMSKLFAVTGQNNIRNAGRRAVDTEILLRESQTQPRDSERYMDAVARMNYLHARYRKAGKILDADLLHTLGDGALEILHIIDKEEWRELSDVEKCAVGIFHRNLGEDLEIPFTPLKSFKSGWQDGSHFVTELIEWTKGYEKEVAKPTATGDQYVRVYVDSATNKMGKRVTAFIRRVVGSDLDDTMRTSLCIEAPGPFIYALLFAIRNTRKILLRFLMLPRPEFLAYHSVASVPNAEGLYNFSHGGFQPWYVRPSLWSTWSPGAALLRMFGARKPGSKGDRYKPTGYDLKTIGPPPQEGKGSEEMRAAVEFMKGRGTGECPFSGMKQRKDSDLAKG</sequence>
<protein>
    <recommendedName>
        <fullName evidence="5">ER-bound oxygenase mpaB/mpaB'/Rubber oxygenase catalytic domain-containing protein</fullName>
    </recommendedName>
</protein>
<keyword evidence="4" id="KW-1185">Reference proteome</keyword>
<feature type="compositionally biased region" description="Basic and acidic residues" evidence="1">
    <location>
        <begin position="426"/>
        <end position="435"/>
    </location>
</feature>
<keyword evidence="2" id="KW-0812">Transmembrane</keyword>
<dbReference type="AlphaFoldDB" id="A0A4Q4SJA0"/>
<accession>A0A4Q4SJA0</accession>
<reference evidence="4" key="1">
    <citation type="journal article" date="2019" name="bioRxiv">
        <title>Genomics, evolutionary history and diagnostics of the Alternaria alternata species group including apple and Asian pear pathotypes.</title>
        <authorList>
            <person name="Armitage A.D."/>
            <person name="Cockerton H.M."/>
            <person name="Sreenivasaprasad S."/>
            <person name="Woodhall J.W."/>
            <person name="Lane C.R."/>
            <person name="Harrison R.J."/>
            <person name="Clarkson J.P."/>
        </authorList>
    </citation>
    <scope>NUCLEOTIDE SEQUENCE [LARGE SCALE GENOMIC DNA]</scope>
    <source>
        <strain evidence="4">RGR 97.0016</strain>
    </source>
</reference>
<evidence type="ECO:0000313" key="3">
    <source>
        <dbReference type="EMBL" id="RYO70591.1"/>
    </source>
</evidence>
<dbReference type="PANTHER" id="PTHR36124:SF4">
    <property type="entry name" value="ER-BOUND OXYGENASE MPAB_MPAB'_RUBBER OXYGENASE CATALYTIC DOMAIN-CONTAINING PROTEIN"/>
    <property type="match status" value="1"/>
</dbReference>
<evidence type="ECO:0000256" key="1">
    <source>
        <dbReference type="SAM" id="MobiDB-lite"/>
    </source>
</evidence>
<proteinExistence type="predicted"/>
<comment type="caution">
    <text evidence="3">The sequence shown here is derived from an EMBL/GenBank/DDBJ whole genome shotgun (WGS) entry which is preliminary data.</text>
</comment>
<feature type="region of interest" description="Disordered" evidence="1">
    <location>
        <begin position="375"/>
        <end position="435"/>
    </location>
</feature>
<dbReference type="GO" id="GO:0016491">
    <property type="term" value="F:oxidoreductase activity"/>
    <property type="evidence" value="ECO:0007669"/>
    <property type="project" value="InterPro"/>
</dbReference>